<dbReference type="GO" id="GO:0003677">
    <property type="term" value="F:DNA binding"/>
    <property type="evidence" value="ECO:0007669"/>
    <property type="project" value="UniProtKB-UniRule"/>
</dbReference>
<gene>
    <name evidence="13" type="primary">dnaN</name>
    <name evidence="13" type="ORF">COU43_02845</name>
</gene>
<keyword evidence="5 9" id="KW-0548">Nucleotidyltransferase</keyword>
<evidence type="ECO:0000259" key="10">
    <source>
        <dbReference type="Pfam" id="PF00712"/>
    </source>
</evidence>
<dbReference type="InterPro" id="IPR022634">
    <property type="entry name" value="DNA_polIII_beta_N"/>
</dbReference>
<organism evidence="13 14">
    <name type="scientific">Candidatus Nealsonbacteria bacterium CG10_big_fil_rev_8_21_14_0_10_37_25</name>
    <dbReference type="NCBI Taxonomy" id="1974711"/>
    <lineage>
        <taxon>Bacteria</taxon>
        <taxon>Candidatus Nealsoniibacteriota</taxon>
    </lineage>
</organism>
<keyword evidence="3 9" id="KW-0963">Cytoplasm</keyword>
<comment type="similarity">
    <text evidence="2 9">Belongs to the beta sliding clamp family.</text>
</comment>
<evidence type="ECO:0000256" key="1">
    <source>
        <dbReference type="ARBA" id="ARBA00004496"/>
    </source>
</evidence>
<comment type="function">
    <text evidence="9">Confers DNA tethering and processivity to DNA polymerases and other proteins. Acts as a clamp, forming a ring around DNA (a reaction catalyzed by the clamp-loading complex) which diffuses in an ATP-independent manner freely and bidirectionally along dsDNA. Initially characterized for its ability to contact the catalytic subunit of DNA polymerase III (Pol III), a complex, multichain enzyme responsible for most of the replicative synthesis in bacteria; Pol III exhibits 3'-5' exonuclease proofreading activity. The beta chain is required for initiation of replication as well as for processivity of DNA replication.</text>
</comment>
<dbReference type="SMART" id="SM00480">
    <property type="entry name" value="POL3Bc"/>
    <property type="match status" value="1"/>
</dbReference>
<evidence type="ECO:0000313" key="14">
    <source>
        <dbReference type="Proteomes" id="UP000228909"/>
    </source>
</evidence>
<dbReference type="InterPro" id="IPR022635">
    <property type="entry name" value="DNA_polIII_beta_C"/>
</dbReference>
<dbReference type="GO" id="GO:0008408">
    <property type="term" value="F:3'-5' exonuclease activity"/>
    <property type="evidence" value="ECO:0007669"/>
    <property type="project" value="InterPro"/>
</dbReference>
<comment type="caution">
    <text evidence="13">The sequence shown here is derived from an EMBL/GenBank/DDBJ whole genome shotgun (WGS) entry which is preliminary data.</text>
</comment>
<dbReference type="PIRSF" id="PIRSF000804">
    <property type="entry name" value="DNA_pol_III_b"/>
    <property type="match status" value="1"/>
</dbReference>
<dbReference type="CDD" id="cd00140">
    <property type="entry name" value="beta_clamp"/>
    <property type="match status" value="1"/>
</dbReference>
<feature type="domain" description="DNA polymerase III beta sliding clamp C-terminal" evidence="12">
    <location>
        <begin position="253"/>
        <end position="371"/>
    </location>
</feature>
<dbReference type="Pfam" id="PF00712">
    <property type="entry name" value="DNA_pol3_beta"/>
    <property type="match status" value="1"/>
</dbReference>
<dbReference type="Pfam" id="PF02767">
    <property type="entry name" value="DNA_pol3_beta_2"/>
    <property type="match status" value="1"/>
</dbReference>
<keyword evidence="7 9" id="KW-0239">DNA-directed DNA polymerase</keyword>
<reference evidence="14" key="1">
    <citation type="submission" date="2017-09" db="EMBL/GenBank/DDBJ databases">
        <title>Depth-based differentiation of microbial function through sediment-hosted aquifers and enrichment of novel symbionts in the deep terrestrial subsurface.</title>
        <authorList>
            <person name="Probst A.J."/>
            <person name="Ladd B."/>
            <person name="Jarett J.K."/>
            <person name="Geller-Mcgrath D.E."/>
            <person name="Sieber C.M.K."/>
            <person name="Emerson J.B."/>
            <person name="Anantharaman K."/>
            <person name="Thomas B.C."/>
            <person name="Malmstrom R."/>
            <person name="Stieglmeier M."/>
            <person name="Klingl A."/>
            <person name="Woyke T."/>
            <person name="Ryan C.M."/>
            <person name="Banfield J.F."/>
        </authorList>
    </citation>
    <scope>NUCLEOTIDE SEQUENCE [LARGE SCALE GENOMIC DNA]</scope>
</reference>
<dbReference type="GO" id="GO:0005737">
    <property type="term" value="C:cytoplasm"/>
    <property type="evidence" value="ECO:0007669"/>
    <property type="project" value="UniProtKB-SubCell"/>
</dbReference>
<sequence length="374" mass="42278">MKITILKEKLKEGINIVERIAQKSLTLPILNNVLLKGEKTFISLITTNLEIGLQWWSLAKIEKEGEIIIPARLFSSFINFLPEGPLEIETDGSFLNIKSGEYRSRIKGFSPEEFPLLPQVGQEEKVELDSQVFCQALSQVFDIASPSLARPEISGIFFHFQKEQIKIVATDSFRLGEKKIFSQLPLTKEYSFILPQLTAREIVNVFSEKEGDLRIYFSPNQVLFESMLSETDHPQIHLISRLIEGDFPDYQAIVPKKYETQIVLSKNEFLNQIKSASLFSGKISEVKLNISSQKGKVEIFSQNPDLGEYQSALSGKIKGKALSVSFNHRFLIDGLLKIKSPEVIFELTSEEEPAVLKPVGDEGYLYVVMPIKTS</sequence>
<proteinExistence type="inferred from homology"/>
<evidence type="ECO:0000256" key="7">
    <source>
        <dbReference type="ARBA" id="ARBA00022932"/>
    </source>
</evidence>
<protein>
    <recommendedName>
        <fullName evidence="9">Beta sliding clamp</fullName>
    </recommendedName>
</protein>
<dbReference type="EMBL" id="PFCK01000080">
    <property type="protein sequence ID" value="PIR71412.1"/>
    <property type="molecule type" value="Genomic_DNA"/>
</dbReference>
<dbReference type="GO" id="GO:0009360">
    <property type="term" value="C:DNA polymerase III complex"/>
    <property type="evidence" value="ECO:0007669"/>
    <property type="project" value="InterPro"/>
</dbReference>
<dbReference type="Gene3D" id="3.70.10.10">
    <property type="match status" value="1"/>
</dbReference>
<evidence type="ECO:0000259" key="12">
    <source>
        <dbReference type="Pfam" id="PF02768"/>
    </source>
</evidence>
<evidence type="ECO:0000313" key="13">
    <source>
        <dbReference type="EMBL" id="PIR71412.1"/>
    </source>
</evidence>
<evidence type="ECO:0000259" key="11">
    <source>
        <dbReference type="Pfam" id="PF02767"/>
    </source>
</evidence>
<evidence type="ECO:0000256" key="9">
    <source>
        <dbReference type="PIRNR" id="PIRNR000804"/>
    </source>
</evidence>
<name>A0A2H0TIN5_9BACT</name>
<dbReference type="PANTHER" id="PTHR30478:SF0">
    <property type="entry name" value="BETA SLIDING CLAMP"/>
    <property type="match status" value="1"/>
</dbReference>
<keyword evidence="6 9" id="KW-0235">DNA replication</keyword>
<dbReference type="Gene3D" id="3.10.150.10">
    <property type="entry name" value="DNA Polymerase III, subunit A, domain 2"/>
    <property type="match status" value="1"/>
</dbReference>
<evidence type="ECO:0000256" key="3">
    <source>
        <dbReference type="ARBA" id="ARBA00022490"/>
    </source>
</evidence>
<comment type="subunit">
    <text evidence="9">Forms a ring-shaped head-to-tail homodimer around DNA.</text>
</comment>
<evidence type="ECO:0000256" key="5">
    <source>
        <dbReference type="ARBA" id="ARBA00022695"/>
    </source>
</evidence>
<dbReference type="AlphaFoldDB" id="A0A2H0TIN5"/>
<feature type="domain" description="DNA polymerase III beta sliding clamp central" evidence="11">
    <location>
        <begin position="128"/>
        <end position="249"/>
    </location>
</feature>
<dbReference type="InterPro" id="IPR046938">
    <property type="entry name" value="DNA_clamp_sf"/>
</dbReference>
<evidence type="ECO:0000256" key="6">
    <source>
        <dbReference type="ARBA" id="ARBA00022705"/>
    </source>
</evidence>
<dbReference type="NCBIfam" id="TIGR00663">
    <property type="entry name" value="dnan"/>
    <property type="match status" value="1"/>
</dbReference>
<evidence type="ECO:0000256" key="4">
    <source>
        <dbReference type="ARBA" id="ARBA00022679"/>
    </source>
</evidence>
<dbReference type="InterPro" id="IPR022637">
    <property type="entry name" value="DNA_polIII_beta_cen"/>
</dbReference>
<dbReference type="SUPFAM" id="SSF55979">
    <property type="entry name" value="DNA clamp"/>
    <property type="match status" value="3"/>
</dbReference>
<dbReference type="PANTHER" id="PTHR30478">
    <property type="entry name" value="DNA POLYMERASE III SUBUNIT BETA"/>
    <property type="match status" value="1"/>
</dbReference>
<dbReference type="InterPro" id="IPR001001">
    <property type="entry name" value="DNA_polIII_beta"/>
</dbReference>
<dbReference type="Proteomes" id="UP000228909">
    <property type="component" value="Unassembled WGS sequence"/>
</dbReference>
<accession>A0A2H0TIN5</accession>
<keyword evidence="4 9" id="KW-0808">Transferase</keyword>
<evidence type="ECO:0000256" key="2">
    <source>
        <dbReference type="ARBA" id="ARBA00010752"/>
    </source>
</evidence>
<keyword evidence="8" id="KW-0238">DNA-binding</keyword>
<dbReference type="GO" id="GO:0003887">
    <property type="term" value="F:DNA-directed DNA polymerase activity"/>
    <property type="evidence" value="ECO:0007669"/>
    <property type="project" value="UniProtKB-UniRule"/>
</dbReference>
<dbReference type="GO" id="GO:0006271">
    <property type="term" value="P:DNA strand elongation involved in DNA replication"/>
    <property type="evidence" value="ECO:0007669"/>
    <property type="project" value="TreeGrafter"/>
</dbReference>
<evidence type="ECO:0000256" key="8">
    <source>
        <dbReference type="ARBA" id="ARBA00023125"/>
    </source>
</evidence>
<dbReference type="Pfam" id="PF02768">
    <property type="entry name" value="DNA_pol3_beta_3"/>
    <property type="match status" value="1"/>
</dbReference>
<comment type="subcellular location">
    <subcellularLocation>
        <location evidence="1 9">Cytoplasm</location>
    </subcellularLocation>
</comment>
<feature type="domain" description="DNA polymerase III beta sliding clamp N-terminal" evidence="10">
    <location>
        <begin position="1"/>
        <end position="118"/>
    </location>
</feature>